<protein>
    <submittedName>
        <fullName evidence="2">Uncharacterized protein</fullName>
    </submittedName>
</protein>
<organism evidence="2 3">
    <name type="scientific">Caenorhabditis nigoni</name>
    <dbReference type="NCBI Taxonomy" id="1611254"/>
    <lineage>
        <taxon>Eukaryota</taxon>
        <taxon>Metazoa</taxon>
        <taxon>Ecdysozoa</taxon>
        <taxon>Nematoda</taxon>
        <taxon>Chromadorea</taxon>
        <taxon>Rhabditida</taxon>
        <taxon>Rhabditina</taxon>
        <taxon>Rhabditomorpha</taxon>
        <taxon>Rhabditoidea</taxon>
        <taxon>Rhabditidae</taxon>
        <taxon>Peloderinae</taxon>
        <taxon>Caenorhabditis</taxon>
    </lineage>
</organism>
<evidence type="ECO:0000313" key="3">
    <source>
        <dbReference type="Proteomes" id="UP000230233"/>
    </source>
</evidence>
<accession>A0A2G5SYH8</accession>
<name>A0A2G5SYH8_9PELO</name>
<evidence type="ECO:0000256" key="1">
    <source>
        <dbReference type="SAM" id="MobiDB-lite"/>
    </source>
</evidence>
<comment type="caution">
    <text evidence="2">The sequence shown here is derived from an EMBL/GenBank/DDBJ whole genome shotgun (WGS) entry which is preliminary data.</text>
</comment>
<sequence>MAQTEMPKRTQNSQSGTTARKRPSGTSKPAQDPTPDRHVRPPLGYGFCLWKMDIALDKMPEEEECINDRWTNI</sequence>
<gene>
    <name evidence="2" type="primary">Cnig_chr_X.g25482</name>
    <name evidence="2" type="ORF">B9Z55_025482</name>
</gene>
<feature type="region of interest" description="Disordered" evidence="1">
    <location>
        <begin position="1"/>
        <end position="42"/>
    </location>
</feature>
<dbReference type="EMBL" id="PDUG01000006">
    <property type="protein sequence ID" value="PIC20205.1"/>
    <property type="molecule type" value="Genomic_DNA"/>
</dbReference>
<dbReference type="AlphaFoldDB" id="A0A2G5SYH8"/>
<keyword evidence="3" id="KW-1185">Reference proteome</keyword>
<dbReference type="Proteomes" id="UP000230233">
    <property type="component" value="Chromosome X"/>
</dbReference>
<reference evidence="3" key="1">
    <citation type="submission" date="2017-10" db="EMBL/GenBank/DDBJ databases">
        <title>Rapid genome shrinkage in a self-fertile nematode reveals novel sperm competition proteins.</title>
        <authorList>
            <person name="Yin D."/>
            <person name="Schwarz E.M."/>
            <person name="Thomas C.G."/>
            <person name="Felde R.L."/>
            <person name="Korf I.F."/>
            <person name="Cutter A.D."/>
            <person name="Schartner C.M."/>
            <person name="Ralston E.J."/>
            <person name="Meyer B.J."/>
            <person name="Haag E.S."/>
        </authorList>
    </citation>
    <scope>NUCLEOTIDE SEQUENCE [LARGE SCALE GENOMIC DNA]</scope>
    <source>
        <strain evidence="3">JU1422</strain>
    </source>
</reference>
<evidence type="ECO:0000313" key="2">
    <source>
        <dbReference type="EMBL" id="PIC20205.1"/>
    </source>
</evidence>
<proteinExistence type="predicted"/>
<feature type="compositionally biased region" description="Polar residues" evidence="1">
    <location>
        <begin position="1"/>
        <end position="29"/>
    </location>
</feature>